<organism evidence="3 4">
    <name type="scientific">Plectus sambesii</name>
    <dbReference type="NCBI Taxonomy" id="2011161"/>
    <lineage>
        <taxon>Eukaryota</taxon>
        <taxon>Metazoa</taxon>
        <taxon>Ecdysozoa</taxon>
        <taxon>Nematoda</taxon>
        <taxon>Chromadorea</taxon>
        <taxon>Plectida</taxon>
        <taxon>Plectina</taxon>
        <taxon>Plectoidea</taxon>
        <taxon>Plectidae</taxon>
        <taxon>Plectus</taxon>
    </lineage>
</organism>
<evidence type="ECO:0000313" key="3">
    <source>
        <dbReference type="Proteomes" id="UP000887566"/>
    </source>
</evidence>
<dbReference type="Pfam" id="PF13847">
    <property type="entry name" value="Methyltransf_31"/>
    <property type="match status" value="1"/>
</dbReference>
<feature type="domain" description="S-adenosylmethionine-dependent methyltransferase Rv2258c-like winged HTH" evidence="2">
    <location>
        <begin position="17"/>
        <end position="91"/>
    </location>
</feature>
<dbReference type="InterPro" id="IPR029063">
    <property type="entry name" value="SAM-dependent_MTases_sf"/>
</dbReference>
<evidence type="ECO:0000259" key="2">
    <source>
        <dbReference type="Pfam" id="PF21320"/>
    </source>
</evidence>
<evidence type="ECO:0000259" key="1">
    <source>
        <dbReference type="Pfam" id="PF13847"/>
    </source>
</evidence>
<dbReference type="PANTHER" id="PTHR45128:SF1">
    <property type="entry name" value="S-ADENOSYLMETHIONINE-DEPENDENT METHYLTRANSFERASE RV2258C"/>
    <property type="match status" value="1"/>
</dbReference>
<reference evidence="4" key="1">
    <citation type="submission" date="2022-11" db="UniProtKB">
        <authorList>
            <consortium name="WormBaseParasite"/>
        </authorList>
    </citation>
    <scope>IDENTIFICATION</scope>
</reference>
<dbReference type="WBParaSite" id="PSAMB.scaffold958size38109.g9993.t1">
    <property type="protein sequence ID" value="PSAMB.scaffold958size38109.g9993.t1"/>
    <property type="gene ID" value="PSAMB.scaffold958size38109.g9993"/>
</dbReference>
<dbReference type="Gene3D" id="3.40.50.150">
    <property type="entry name" value="Vaccinia Virus protein VP39"/>
    <property type="match status" value="1"/>
</dbReference>
<protein>
    <submittedName>
        <fullName evidence="4">Methyltransferase domain-containing protein</fullName>
    </submittedName>
</protein>
<dbReference type="Pfam" id="PF21320">
    <property type="entry name" value="WHD_Rv2258c"/>
    <property type="match status" value="1"/>
</dbReference>
<accession>A0A914XTS1</accession>
<dbReference type="CDD" id="cd02440">
    <property type="entry name" value="AdoMet_MTases"/>
    <property type="match status" value="1"/>
</dbReference>
<keyword evidence="3" id="KW-1185">Reference proteome</keyword>
<dbReference type="Proteomes" id="UP000887566">
    <property type="component" value="Unplaced"/>
</dbReference>
<name>A0A914XTS1_9BILA</name>
<dbReference type="AlphaFoldDB" id="A0A914XTS1"/>
<dbReference type="SUPFAM" id="SSF53335">
    <property type="entry name" value="S-adenosyl-L-methionine-dependent methyltransferases"/>
    <property type="match status" value="1"/>
</dbReference>
<feature type="domain" description="Methyltransferase" evidence="1">
    <location>
        <begin position="164"/>
        <end position="273"/>
    </location>
</feature>
<evidence type="ECO:0000313" key="4">
    <source>
        <dbReference type="WBParaSite" id="PSAMB.scaffold958size38109.g9993.t1"/>
    </source>
</evidence>
<dbReference type="InterPro" id="IPR025714">
    <property type="entry name" value="Methyltranfer_dom"/>
</dbReference>
<dbReference type="PANTHER" id="PTHR45128">
    <property type="entry name" value="METHYLTRANSFERASE TYPE 11"/>
    <property type="match status" value="1"/>
</dbReference>
<dbReference type="InterPro" id="IPR053173">
    <property type="entry name" value="SAM-binding_MTase"/>
</dbReference>
<proteinExistence type="predicted"/>
<dbReference type="InterPro" id="IPR048711">
    <property type="entry name" value="WHD_Rv2258c"/>
</dbReference>
<sequence length="433" mass="47287">MAEEKKTSMYDYVNAGFVALGMAMGEKVGLFDVLIKLSEDGSWKTTEEIAAAAKLKERYVREWCKAMGCADVIEMDESGVRFRIGAQRAVELRMAVPFATFVPLLSQVFGDIESCFQPSGPNGVSYDKYTDFHKLMNGLTVAAFEPMVLPCLFIQMPDLEEKLSSGIICLDVGCGLAEPSRNLAKKFPNSQFYAIDFSASSIAQAKELASKDNLNNVHFFAMDATQLDKDWTNKFDWVTAVDAIHDQAHPRKVLKEIVRVLKPGARFSMIDVKGTSNAYEDKKTLGSGNSAGHYMASLFHCMPVSLYFDGGEGLGTMWGAAVANELLAEAGLLDAKTFDTDHPVIMAIAVPPNSPTDAAEYFGANDIKEGDGELSTLFAKPGITITYTVDGRKLHDGIPLASESPDQLWKGLLTRKAICQLRSMATADENSCK</sequence>